<keyword evidence="1" id="KW-0472">Membrane</keyword>
<name>A0ABZ0L9G6_9BACL</name>
<organism evidence="2 3">
    <name type="scientific">Sporosarcina oncorhynchi</name>
    <dbReference type="NCBI Taxonomy" id="3056444"/>
    <lineage>
        <taxon>Bacteria</taxon>
        <taxon>Bacillati</taxon>
        <taxon>Bacillota</taxon>
        <taxon>Bacilli</taxon>
        <taxon>Bacillales</taxon>
        <taxon>Caryophanaceae</taxon>
        <taxon>Sporosarcina</taxon>
    </lineage>
</organism>
<evidence type="ECO:0000313" key="2">
    <source>
        <dbReference type="EMBL" id="WOV88728.1"/>
    </source>
</evidence>
<dbReference type="PANTHER" id="PTHR40278:SF1">
    <property type="entry name" value="DNA UTILIZATION PROTEIN HOFN"/>
    <property type="match status" value="1"/>
</dbReference>
<dbReference type="InterPro" id="IPR007813">
    <property type="entry name" value="PilN"/>
</dbReference>
<dbReference type="PANTHER" id="PTHR40278">
    <property type="entry name" value="DNA UTILIZATION PROTEIN HOFN"/>
    <property type="match status" value="1"/>
</dbReference>
<keyword evidence="1" id="KW-1133">Transmembrane helix</keyword>
<feature type="transmembrane region" description="Helical" evidence="1">
    <location>
        <begin position="20"/>
        <end position="41"/>
    </location>
</feature>
<proteinExistence type="predicted"/>
<reference evidence="2 3" key="1">
    <citation type="submission" date="2023-06" db="EMBL/GenBank/DDBJ databases">
        <title>Sporosarcina sp. nov., isolated from Korean tranditional fermented seafood 'Jeotgal'.</title>
        <authorList>
            <person name="Yang A.I."/>
            <person name="Shin N.-R."/>
        </authorList>
    </citation>
    <scope>NUCLEOTIDE SEQUENCE [LARGE SCALE GENOMIC DNA]</scope>
    <source>
        <strain evidence="2 3">T2O-4</strain>
    </source>
</reference>
<dbReference type="InterPro" id="IPR052534">
    <property type="entry name" value="Extracell_DNA_Util/SecSys_Comp"/>
</dbReference>
<dbReference type="Proteomes" id="UP001303902">
    <property type="component" value="Chromosome"/>
</dbReference>
<dbReference type="EMBL" id="CP129118">
    <property type="protein sequence ID" value="WOV88728.1"/>
    <property type="molecule type" value="Genomic_DNA"/>
</dbReference>
<dbReference type="Pfam" id="PF05137">
    <property type="entry name" value="PilN"/>
    <property type="match status" value="1"/>
</dbReference>
<protein>
    <submittedName>
        <fullName evidence="2">PilN domain-containing protein</fullName>
    </submittedName>
</protein>
<dbReference type="RefSeq" id="WP_317970085.1">
    <property type="nucleotide sequence ID" value="NZ_CP129118.1"/>
</dbReference>
<gene>
    <name evidence="2" type="ORF">QWT69_06370</name>
</gene>
<keyword evidence="1" id="KW-0812">Transmembrane</keyword>
<evidence type="ECO:0000313" key="3">
    <source>
        <dbReference type="Proteomes" id="UP001303902"/>
    </source>
</evidence>
<accession>A0ABZ0L9G6</accession>
<sequence>MIADINLLPKREKRTNGDRIYLFSVFAVFLLVAAYIAYSYMSSKQELVQAEAYKETVESEIAVLQMQVEEQTGNQATSRVAAVNFIEYVSYDVTPIMSDVNKRLPEHAYLRELNFSESSVLLQTEFENKTQVNLFLSSLQSSPLYVDATIQEINSFTQNSSDSTDNTSMFEELPMYSVAFTLVIDPNKIRVQEVVR</sequence>
<evidence type="ECO:0000256" key="1">
    <source>
        <dbReference type="SAM" id="Phobius"/>
    </source>
</evidence>
<keyword evidence="3" id="KW-1185">Reference proteome</keyword>